<name>A0A6J5T6N6_9CAUD</name>
<accession>A0A6J5T6N6</accession>
<organism evidence="1">
    <name type="scientific">uncultured Caudovirales phage</name>
    <dbReference type="NCBI Taxonomy" id="2100421"/>
    <lineage>
        <taxon>Viruses</taxon>
        <taxon>Duplodnaviria</taxon>
        <taxon>Heunggongvirae</taxon>
        <taxon>Uroviricota</taxon>
        <taxon>Caudoviricetes</taxon>
        <taxon>Peduoviridae</taxon>
        <taxon>Maltschvirus</taxon>
        <taxon>Maltschvirus maltsch</taxon>
    </lineage>
</organism>
<proteinExistence type="predicted"/>
<gene>
    <name evidence="1" type="ORF">UFOVP1670_59</name>
</gene>
<reference evidence="1" key="1">
    <citation type="submission" date="2020-05" db="EMBL/GenBank/DDBJ databases">
        <authorList>
            <person name="Chiriac C."/>
            <person name="Salcher M."/>
            <person name="Ghai R."/>
            <person name="Kavagutti S V."/>
        </authorList>
    </citation>
    <scope>NUCLEOTIDE SEQUENCE</scope>
</reference>
<protein>
    <submittedName>
        <fullName evidence="1">Uncharacterized protein</fullName>
    </submittedName>
</protein>
<sequence>MRLIGSIGMPTDHSFYGGVLETSRVDLFISDDVEWTPEMLAIAKRDQEMRLRSLAKRMPHRYWQRIEP</sequence>
<evidence type="ECO:0000313" key="1">
    <source>
        <dbReference type="EMBL" id="CAB4223455.1"/>
    </source>
</evidence>
<dbReference type="EMBL" id="LR797531">
    <property type="protein sequence ID" value="CAB4223455.1"/>
    <property type="molecule type" value="Genomic_DNA"/>
</dbReference>